<sequence>MECLRKFLAEVETDEDSDFDNEDSGPEDDLEDNFSDHPSFSEHDSESEEDGDSLNEECLPGVFLRGPGPQFYSSLSKTSSSQPNRFEQFVAKPHIGLIVVE</sequence>
<reference evidence="2 3" key="1">
    <citation type="journal article" date="2019" name="Sci. Rep.">
        <title>Orb-weaving spider Araneus ventricosus genome elucidates the spidroin gene catalogue.</title>
        <authorList>
            <person name="Kono N."/>
            <person name="Nakamura H."/>
            <person name="Ohtoshi R."/>
            <person name="Moran D.A.P."/>
            <person name="Shinohara A."/>
            <person name="Yoshida Y."/>
            <person name="Fujiwara M."/>
            <person name="Mori M."/>
            <person name="Tomita M."/>
            <person name="Arakawa K."/>
        </authorList>
    </citation>
    <scope>NUCLEOTIDE SEQUENCE [LARGE SCALE GENOMIC DNA]</scope>
</reference>
<protein>
    <submittedName>
        <fullName evidence="2">Uncharacterized protein</fullName>
    </submittedName>
</protein>
<proteinExistence type="predicted"/>
<organism evidence="2 3">
    <name type="scientific">Araneus ventricosus</name>
    <name type="common">Orbweaver spider</name>
    <name type="synonym">Epeira ventricosa</name>
    <dbReference type="NCBI Taxonomy" id="182803"/>
    <lineage>
        <taxon>Eukaryota</taxon>
        <taxon>Metazoa</taxon>
        <taxon>Ecdysozoa</taxon>
        <taxon>Arthropoda</taxon>
        <taxon>Chelicerata</taxon>
        <taxon>Arachnida</taxon>
        <taxon>Araneae</taxon>
        <taxon>Araneomorphae</taxon>
        <taxon>Entelegynae</taxon>
        <taxon>Araneoidea</taxon>
        <taxon>Araneidae</taxon>
        <taxon>Araneus</taxon>
    </lineage>
</organism>
<feature type="region of interest" description="Disordered" evidence="1">
    <location>
        <begin position="11"/>
        <end position="60"/>
    </location>
</feature>
<dbReference type="AlphaFoldDB" id="A0A4Y2FQD1"/>
<dbReference type="EMBL" id="BGPR01000976">
    <property type="protein sequence ID" value="GBM41874.1"/>
    <property type="molecule type" value="Genomic_DNA"/>
</dbReference>
<accession>A0A4Y2FQD1</accession>
<evidence type="ECO:0000313" key="2">
    <source>
        <dbReference type="EMBL" id="GBM41874.1"/>
    </source>
</evidence>
<dbReference type="Proteomes" id="UP000499080">
    <property type="component" value="Unassembled WGS sequence"/>
</dbReference>
<comment type="caution">
    <text evidence="2">The sequence shown here is derived from an EMBL/GenBank/DDBJ whole genome shotgun (WGS) entry which is preliminary data.</text>
</comment>
<gene>
    <name evidence="2" type="ORF">AVEN_8543_1</name>
</gene>
<name>A0A4Y2FQD1_ARAVE</name>
<evidence type="ECO:0000313" key="3">
    <source>
        <dbReference type="Proteomes" id="UP000499080"/>
    </source>
</evidence>
<feature type="compositionally biased region" description="Acidic residues" evidence="1">
    <location>
        <begin position="11"/>
        <end position="33"/>
    </location>
</feature>
<feature type="compositionally biased region" description="Acidic residues" evidence="1">
    <location>
        <begin position="45"/>
        <end position="55"/>
    </location>
</feature>
<evidence type="ECO:0000256" key="1">
    <source>
        <dbReference type="SAM" id="MobiDB-lite"/>
    </source>
</evidence>
<keyword evidence="3" id="KW-1185">Reference proteome</keyword>